<dbReference type="InterPro" id="IPR012902">
    <property type="entry name" value="N_methyl_site"/>
</dbReference>
<organism evidence="3 4">
    <name type="scientific">Prosthecobacter vanneervenii</name>
    <dbReference type="NCBI Taxonomy" id="48466"/>
    <lineage>
        <taxon>Bacteria</taxon>
        <taxon>Pseudomonadati</taxon>
        <taxon>Verrucomicrobiota</taxon>
        <taxon>Verrucomicrobiia</taxon>
        <taxon>Verrucomicrobiales</taxon>
        <taxon>Verrucomicrobiaceae</taxon>
        <taxon>Prosthecobacter</taxon>
    </lineage>
</organism>
<keyword evidence="2" id="KW-1133">Transmembrane helix</keyword>
<keyword evidence="4" id="KW-1185">Reference proteome</keyword>
<accession>A0A7W8DIR7</accession>
<name>A0A7W8DIR7_9BACT</name>
<evidence type="ECO:0000256" key="2">
    <source>
        <dbReference type="SAM" id="Phobius"/>
    </source>
</evidence>
<dbReference type="RefSeq" id="WP_184338196.1">
    <property type="nucleotide sequence ID" value="NZ_JACHIG010000001.1"/>
</dbReference>
<keyword evidence="2" id="KW-0472">Membrane</keyword>
<dbReference type="Proteomes" id="UP000590740">
    <property type="component" value="Unassembled WGS sequence"/>
</dbReference>
<dbReference type="Pfam" id="PF07963">
    <property type="entry name" value="N_methyl"/>
    <property type="match status" value="1"/>
</dbReference>
<dbReference type="InterPro" id="IPR045584">
    <property type="entry name" value="Pilin-like"/>
</dbReference>
<feature type="region of interest" description="Disordered" evidence="1">
    <location>
        <begin position="230"/>
        <end position="270"/>
    </location>
</feature>
<keyword evidence="2" id="KW-0812">Transmembrane</keyword>
<evidence type="ECO:0000313" key="3">
    <source>
        <dbReference type="EMBL" id="MBB5031265.1"/>
    </source>
</evidence>
<dbReference type="PANTHER" id="PTHR30093">
    <property type="entry name" value="GENERAL SECRETION PATHWAY PROTEIN G"/>
    <property type="match status" value="1"/>
</dbReference>
<dbReference type="AlphaFoldDB" id="A0A7W8DIR7"/>
<evidence type="ECO:0000313" key="4">
    <source>
        <dbReference type="Proteomes" id="UP000590740"/>
    </source>
</evidence>
<dbReference type="EMBL" id="JACHIG010000001">
    <property type="protein sequence ID" value="MBB5031265.1"/>
    <property type="molecule type" value="Genomic_DNA"/>
</dbReference>
<sequence>MKTKLNHAFTLIELLVVITIIAILAGLAVPTYTAIQTTANQTRGVNNARQIITSMKLFSKEHSSQYPDTVVNPVTGSLAQNANDAFRLMIQERIVSDERIFGCPAGYTPDNSLGAAPDFRQALTPGENHWALTAGQTDTAVGSMPLVFENPASPGWPPQWNANMAGQIAPGRTWPGGKIIIGRNDGSVSVETLSDAKGMVGPKMMAGGVNLFTQASEGIPQRILPVVYSGAGLPPNSQPDTLPPPATEGLPGSQVPVAPTAPGALPPSGL</sequence>
<evidence type="ECO:0000256" key="1">
    <source>
        <dbReference type="SAM" id="MobiDB-lite"/>
    </source>
</evidence>
<dbReference type="Gene3D" id="3.30.700.10">
    <property type="entry name" value="Glycoprotein, Type 4 Pilin"/>
    <property type="match status" value="1"/>
</dbReference>
<gene>
    <name evidence="3" type="ORF">HNQ65_000819</name>
</gene>
<proteinExistence type="predicted"/>
<dbReference type="PANTHER" id="PTHR30093:SF43">
    <property type="entry name" value="SLR2015 PROTEIN"/>
    <property type="match status" value="1"/>
</dbReference>
<feature type="transmembrane region" description="Helical" evidence="2">
    <location>
        <begin position="12"/>
        <end position="35"/>
    </location>
</feature>
<comment type="caution">
    <text evidence="3">The sequence shown here is derived from an EMBL/GenBank/DDBJ whole genome shotgun (WGS) entry which is preliminary data.</text>
</comment>
<reference evidence="3 4" key="1">
    <citation type="submission" date="2020-08" db="EMBL/GenBank/DDBJ databases">
        <title>Genomic Encyclopedia of Type Strains, Phase IV (KMG-IV): sequencing the most valuable type-strain genomes for metagenomic binning, comparative biology and taxonomic classification.</title>
        <authorList>
            <person name="Goeker M."/>
        </authorList>
    </citation>
    <scope>NUCLEOTIDE SEQUENCE [LARGE SCALE GENOMIC DNA]</scope>
    <source>
        <strain evidence="3 4">DSM 12252</strain>
    </source>
</reference>
<dbReference type="SUPFAM" id="SSF54523">
    <property type="entry name" value="Pili subunits"/>
    <property type="match status" value="1"/>
</dbReference>
<protein>
    <submittedName>
        <fullName evidence="3">Prepilin-type N-terminal cleavage/methylation domain-containing protein</fullName>
    </submittedName>
</protein>
<dbReference type="NCBIfam" id="TIGR02532">
    <property type="entry name" value="IV_pilin_GFxxxE"/>
    <property type="match status" value="1"/>
</dbReference>